<organism evidence="3 4">
    <name type="scientific">Glarea lozoyensis (strain ATCC 20868 / MF5171)</name>
    <dbReference type="NCBI Taxonomy" id="1116229"/>
    <lineage>
        <taxon>Eukaryota</taxon>
        <taxon>Fungi</taxon>
        <taxon>Dikarya</taxon>
        <taxon>Ascomycota</taxon>
        <taxon>Pezizomycotina</taxon>
        <taxon>Leotiomycetes</taxon>
        <taxon>Helotiales</taxon>
        <taxon>Helotiaceae</taxon>
        <taxon>Glarea</taxon>
    </lineage>
</organism>
<dbReference type="RefSeq" id="XP_008080328.1">
    <property type="nucleotide sequence ID" value="XM_008082137.1"/>
</dbReference>
<keyword evidence="4" id="KW-1185">Reference proteome</keyword>
<reference evidence="3 4" key="1">
    <citation type="journal article" date="2013" name="BMC Genomics">
        <title>Genomics-driven discovery of the pneumocandin biosynthetic gene cluster in the fungus Glarea lozoyensis.</title>
        <authorList>
            <person name="Chen L."/>
            <person name="Yue Q."/>
            <person name="Zhang X."/>
            <person name="Xiang M."/>
            <person name="Wang C."/>
            <person name="Li S."/>
            <person name="Che Y."/>
            <person name="Ortiz-Lopez F.J."/>
            <person name="Bills G.F."/>
            <person name="Liu X."/>
            <person name="An Z."/>
        </authorList>
    </citation>
    <scope>NUCLEOTIDE SEQUENCE [LARGE SCALE GENOMIC DNA]</scope>
    <source>
        <strain evidence="4">ATCC 20868 / MF5171</strain>
    </source>
</reference>
<name>S3DJV4_GLAL2</name>
<dbReference type="GeneID" id="19466502"/>
<feature type="compositionally biased region" description="Acidic residues" evidence="1">
    <location>
        <begin position="220"/>
        <end position="234"/>
    </location>
</feature>
<dbReference type="AlphaFoldDB" id="S3DJV4"/>
<gene>
    <name evidence="3" type="ORF">GLAREA_07449</name>
</gene>
<dbReference type="HOGENOM" id="CLU_1133669_0_0_1"/>
<protein>
    <submittedName>
        <fullName evidence="3">Uncharacterized protein</fullName>
    </submittedName>
</protein>
<feature type="region of interest" description="Disordered" evidence="1">
    <location>
        <begin position="213"/>
        <end position="245"/>
    </location>
</feature>
<evidence type="ECO:0000256" key="2">
    <source>
        <dbReference type="SAM" id="SignalP"/>
    </source>
</evidence>
<dbReference type="EMBL" id="KE145359">
    <property type="protein sequence ID" value="EPE32316.1"/>
    <property type="molecule type" value="Genomic_DNA"/>
</dbReference>
<evidence type="ECO:0000256" key="1">
    <source>
        <dbReference type="SAM" id="MobiDB-lite"/>
    </source>
</evidence>
<dbReference type="KEGG" id="glz:GLAREA_07449"/>
<keyword evidence="2" id="KW-0732">Signal</keyword>
<feature type="signal peptide" evidence="2">
    <location>
        <begin position="1"/>
        <end position="23"/>
    </location>
</feature>
<proteinExistence type="predicted"/>
<dbReference type="Proteomes" id="UP000016922">
    <property type="component" value="Unassembled WGS sequence"/>
</dbReference>
<evidence type="ECO:0000313" key="4">
    <source>
        <dbReference type="Proteomes" id="UP000016922"/>
    </source>
</evidence>
<evidence type="ECO:0000313" key="3">
    <source>
        <dbReference type="EMBL" id="EPE32316.1"/>
    </source>
</evidence>
<feature type="chain" id="PRO_5004508230" evidence="2">
    <location>
        <begin position="24"/>
        <end position="245"/>
    </location>
</feature>
<sequence length="245" mass="27428">MYSFKSIAHLAATALGLLAIVHGAEVQSTVTTIDPEICHSTMKNHRWVVTDVVMDREKDNIGVLFNMYDTAPNPQGFANSCYVKPFAIDNDIDEDADPWKDCLIAAPPRPNESFQYSIDRRQWFEDDAGWIEGVIYFKHAWGACYWDEGRGIEETECADQGAQIFNITIDLRDGEERHVVGYPPMILHRAQTQAICISDCVDAGLVANETCLTTPVGGGGDDDENEQEEEEDEDKLNSKICTFQN</sequence>
<accession>S3DJV4</accession>